<feature type="compositionally biased region" description="Polar residues" evidence="1">
    <location>
        <begin position="12"/>
        <end position="21"/>
    </location>
</feature>
<sequence length="386" mass="40062">MPDEQTDPDQGESPTVSSVQGQKAIGRNDADGNATRANDETAPSEVPVESASVEQHPLKRSAPRGPGCFKLGCVTLALLLVTVGGFLYIVAAGLDPSLGPGNAGARSVAKAAVTSLSKNPSVESTQIMQAGANSNTGSVAEVKAHLKADTPVDSAADMLPSTCSAAQRNSVWGTVTVGIIFTWNMKGTEIDVYFNCRGPASELRTGVQHDLAPAGEATTIMRNDDTSSLEVDYADVTTPPSTLTAPSGSPTIKTFTMNGWKVTSTSNTEGQFPTTVPFEQVITAAKQASPTGTIDLNGTTLSVTGLVTDDTKDLAPEAAAPVIHTVADCQTAGLTTLQLNNWALNTTSSVADPWLTFTCNNGTWTPTHESTRGQDEAAILNKAAEL</sequence>
<dbReference type="HOGENOM" id="CLU_777629_0_0_11"/>
<dbReference type="eggNOG" id="ENOG5031I1F">
    <property type="taxonomic scope" value="Bacteria"/>
</dbReference>
<evidence type="ECO:0000256" key="2">
    <source>
        <dbReference type="SAM" id="Phobius"/>
    </source>
</evidence>
<keyword evidence="2" id="KW-1133">Transmembrane helix</keyword>
<dbReference type="RefSeq" id="WP_003787844.1">
    <property type="nucleotide sequence ID" value="NZ_KI391969.1"/>
</dbReference>
<keyword evidence="2" id="KW-0472">Membrane</keyword>
<dbReference type="AlphaFoldDB" id="F2UXS7"/>
<feature type="compositionally biased region" description="Acidic residues" evidence="1">
    <location>
        <begin position="1"/>
        <end position="10"/>
    </location>
</feature>
<evidence type="ECO:0000256" key="1">
    <source>
        <dbReference type="SAM" id="MobiDB-lite"/>
    </source>
</evidence>
<reference evidence="3 4" key="2">
    <citation type="submission" date="2011-10" db="EMBL/GenBank/DDBJ databases">
        <title>The Genome Sequence of Actinomyces viscosus C505.</title>
        <authorList>
            <consortium name="The Broad Institute Genome Sequencing Platform"/>
            <consortium name="The Broad Institute Genome Sequencing Center for Infectious Disease"/>
            <person name="Earl A."/>
            <person name="Ward D."/>
            <person name="Feldgarden M."/>
            <person name="Gevers D."/>
            <person name="Sibley C.D."/>
            <person name="Field T.R."/>
            <person name="Grinwis M."/>
            <person name="Eshaghurshan C.S."/>
            <person name="Surette M.G."/>
            <person name="Young S.K."/>
            <person name="Zeng Q."/>
            <person name="Gargeya S."/>
            <person name="Fitzgerald M."/>
            <person name="Haas B."/>
            <person name="Abouelleil A."/>
            <person name="Alvarado L."/>
            <person name="Arachchi H.M."/>
            <person name="Berlin A."/>
            <person name="Brown A."/>
            <person name="Chapman S.B."/>
            <person name="Chen Z."/>
            <person name="Dunbar C."/>
            <person name="Freedman E."/>
            <person name="Gearin G."/>
            <person name="Goldberg J."/>
            <person name="Griggs A."/>
            <person name="Gujja S."/>
            <person name="Heiman D."/>
            <person name="Howarth C."/>
            <person name="Larson L."/>
            <person name="Lui A."/>
            <person name="MacDonald P.J.P."/>
            <person name="Montmayeur A."/>
            <person name="Murphy C."/>
            <person name="Neiman D."/>
            <person name="Pearson M."/>
            <person name="Priest M."/>
            <person name="Roberts A."/>
            <person name="Saif S."/>
            <person name="Shea T."/>
            <person name="Shenoy N."/>
            <person name="Sisk P."/>
            <person name="Stolte C."/>
            <person name="Sykes S."/>
            <person name="Wortman J."/>
            <person name="Nusbaum C."/>
            <person name="Birren B."/>
        </authorList>
    </citation>
    <scope>NUCLEOTIDE SEQUENCE [LARGE SCALE GENOMIC DNA]</scope>
    <source>
        <strain evidence="3 4">C505</strain>
    </source>
</reference>
<name>F2UXS7_ACTVI</name>
<organism evidence="3 4">
    <name type="scientific">Actinomyces viscosus C505</name>
    <dbReference type="NCBI Taxonomy" id="562973"/>
    <lineage>
        <taxon>Bacteria</taxon>
        <taxon>Bacillati</taxon>
        <taxon>Actinomycetota</taxon>
        <taxon>Actinomycetes</taxon>
        <taxon>Actinomycetales</taxon>
        <taxon>Actinomycetaceae</taxon>
        <taxon>Actinomyces</taxon>
    </lineage>
</organism>
<feature type="region of interest" description="Disordered" evidence="1">
    <location>
        <begin position="1"/>
        <end position="64"/>
    </location>
</feature>
<keyword evidence="2" id="KW-0812">Transmembrane</keyword>
<feature type="transmembrane region" description="Helical" evidence="2">
    <location>
        <begin position="68"/>
        <end position="91"/>
    </location>
</feature>
<dbReference type="Proteomes" id="UP000004668">
    <property type="component" value="Unassembled WGS sequence"/>
</dbReference>
<accession>F2UXS7</accession>
<reference evidence="4" key="1">
    <citation type="submission" date="2010-02" db="EMBL/GenBank/DDBJ databases">
        <title>The Genome Sequence of Prevotella oris strain C735.</title>
        <authorList>
            <consortium name="The Broad Institute Genome Sequencing Platform"/>
            <person name="Ward D."/>
            <person name="Feldgarden M."/>
            <person name="Earl A."/>
            <person name="Young S.K."/>
            <person name="Zeng Q."/>
            <person name="Koehrsen M."/>
            <person name="Alvarado L."/>
            <person name="Berlin A."/>
            <person name="Bochicchio J."/>
            <person name="Borenstein D."/>
            <person name="Chapman S.B."/>
            <person name="Chen Z."/>
            <person name="Engels R."/>
            <person name="Freedman E."/>
            <person name="Gellesch M."/>
            <person name="Goldberg J."/>
            <person name="Griggs A."/>
            <person name="Gujja S."/>
            <person name="Heilman E."/>
            <person name="Heiman D."/>
            <person name="Hepburn T."/>
            <person name="Howarth C."/>
            <person name="Jen D."/>
            <person name="Larson L."/>
            <person name="Mehta T."/>
            <person name="Park D."/>
            <person name="Pearson M."/>
            <person name="Roberts A."/>
            <person name="Saif S."/>
            <person name="Shea T."/>
            <person name="Shenoy N."/>
            <person name="Sisk P."/>
            <person name="Stolte C."/>
            <person name="Sykes S."/>
            <person name="Thomson T."/>
            <person name="Walk T."/>
            <person name="White J."/>
            <person name="Yandava C."/>
            <person name="Sibley C.D."/>
            <person name="Field T.R."/>
            <person name="Grinwis M."/>
            <person name="Eshaghurshan C.S."/>
            <person name="Surette M.G."/>
            <person name="Haas B."/>
            <person name="Nusbaum C."/>
            <person name="Birren B."/>
        </authorList>
    </citation>
    <scope>NUCLEOTIDE SEQUENCE [LARGE SCALE GENOMIC DNA]</scope>
    <source>
        <strain evidence="4">C505</strain>
    </source>
</reference>
<protein>
    <submittedName>
        <fullName evidence="3">Uncharacterized protein</fullName>
    </submittedName>
</protein>
<evidence type="ECO:0000313" key="3">
    <source>
        <dbReference type="EMBL" id="EGE38028.1"/>
    </source>
</evidence>
<gene>
    <name evidence="3" type="ORF">HMPREF0059_00879</name>
</gene>
<evidence type="ECO:0000313" key="4">
    <source>
        <dbReference type="Proteomes" id="UP000004668"/>
    </source>
</evidence>
<comment type="caution">
    <text evidence="3">The sequence shown here is derived from an EMBL/GenBank/DDBJ whole genome shotgun (WGS) entry which is preliminary data.</text>
</comment>
<proteinExistence type="predicted"/>
<dbReference type="EMBL" id="ACRE02000046">
    <property type="protein sequence ID" value="EGE38028.1"/>
    <property type="molecule type" value="Genomic_DNA"/>
</dbReference>